<keyword evidence="2" id="KW-1185">Reference proteome</keyword>
<protein>
    <submittedName>
        <fullName evidence="1">Uncharacterized protein</fullName>
    </submittedName>
</protein>
<name>A0A8S1UCJ2_PAROT</name>
<proteinExistence type="predicted"/>
<organism evidence="1 2">
    <name type="scientific">Paramecium octaurelia</name>
    <dbReference type="NCBI Taxonomy" id="43137"/>
    <lineage>
        <taxon>Eukaryota</taxon>
        <taxon>Sar</taxon>
        <taxon>Alveolata</taxon>
        <taxon>Ciliophora</taxon>
        <taxon>Intramacronucleata</taxon>
        <taxon>Oligohymenophorea</taxon>
        <taxon>Peniculida</taxon>
        <taxon>Parameciidae</taxon>
        <taxon>Paramecium</taxon>
    </lineage>
</organism>
<evidence type="ECO:0000313" key="1">
    <source>
        <dbReference type="EMBL" id="CAD8162580.1"/>
    </source>
</evidence>
<dbReference type="AlphaFoldDB" id="A0A8S1UCJ2"/>
<evidence type="ECO:0000313" key="2">
    <source>
        <dbReference type="Proteomes" id="UP000683925"/>
    </source>
</evidence>
<comment type="caution">
    <text evidence="1">The sequence shown here is derived from an EMBL/GenBank/DDBJ whole genome shotgun (WGS) entry which is preliminary data.</text>
</comment>
<dbReference type="EMBL" id="CAJJDP010000042">
    <property type="protein sequence ID" value="CAD8162580.1"/>
    <property type="molecule type" value="Genomic_DNA"/>
</dbReference>
<sequence>MIWKCCIISYSRLNVLQHSTKKRILTTFSCFHKIGHIMRALLKVQRSQQIQKRRRRVRVAQQKNLKARAIFQILQGQKEKQLEAQLMQEERISDQISAQSRELVRKLRVDSQVSTSEWRSQAYTGREEQEVNEIVKTLDLAQIIDGKKNETLLPPIAFPQEVTRFVEAYWLNSYLRLFMKHNYEYAKSPLMKDYFQNIISRGLWN</sequence>
<accession>A0A8S1UCJ2</accession>
<dbReference type="Proteomes" id="UP000683925">
    <property type="component" value="Unassembled WGS sequence"/>
</dbReference>
<reference evidence="1" key="1">
    <citation type="submission" date="2021-01" db="EMBL/GenBank/DDBJ databases">
        <authorList>
            <consortium name="Genoscope - CEA"/>
            <person name="William W."/>
        </authorList>
    </citation>
    <scope>NUCLEOTIDE SEQUENCE</scope>
</reference>
<gene>
    <name evidence="1" type="ORF">POCTA_138.1.T0420006</name>
</gene>